<evidence type="ECO:0000256" key="6">
    <source>
        <dbReference type="SAM" id="Phobius"/>
    </source>
</evidence>
<dbReference type="SUPFAM" id="SSF103473">
    <property type="entry name" value="MFS general substrate transporter"/>
    <property type="match status" value="1"/>
</dbReference>
<keyword evidence="2" id="KW-1003">Cell membrane</keyword>
<dbReference type="InterPro" id="IPR036259">
    <property type="entry name" value="MFS_trans_sf"/>
</dbReference>
<dbReference type="EMBL" id="FNDJ01000005">
    <property type="protein sequence ID" value="SDI30518.1"/>
    <property type="molecule type" value="Genomic_DNA"/>
</dbReference>
<keyword evidence="5 6" id="KW-0472">Membrane</keyword>
<proteinExistence type="predicted"/>
<gene>
    <name evidence="7" type="ORF">SAMN05421869_10586</name>
</gene>
<feature type="transmembrane region" description="Helical" evidence="6">
    <location>
        <begin position="306"/>
        <end position="328"/>
    </location>
</feature>
<feature type="transmembrane region" description="Helical" evidence="6">
    <location>
        <begin position="255"/>
        <end position="275"/>
    </location>
</feature>
<feature type="transmembrane region" description="Helical" evidence="6">
    <location>
        <begin position="90"/>
        <end position="114"/>
    </location>
</feature>
<dbReference type="Pfam" id="PF07690">
    <property type="entry name" value="MFS_1"/>
    <property type="match status" value="1"/>
</dbReference>
<evidence type="ECO:0000256" key="1">
    <source>
        <dbReference type="ARBA" id="ARBA00004651"/>
    </source>
</evidence>
<accession>A0A1G8JGZ0</accession>
<dbReference type="AlphaFoldDB" id="A0A1G8JGZ0"/>
<feature type="transmembrane region" description="Helical" evidence="6">
    <location>
        <begin position="369"/>
        <end position="390"/>
    </location>
</feature>
<feature type="transmembrane region" description="Helical" evidence="6">
    <location>
        <begin position="169"/>
        <end position="188"/>
    </location>
</feature>
<keyword evidence="3 6" id="KW-0812">Transmembrane</keyword>
<dbReference type="PANTHER" id="PTHR23513:SF11">
    <property type="entry name" value="STAPHYLOFERRIN A TRANSPORTER"/>
    <property type="match status" value="1"/>
</dbReference>
<dbReference type="Gene3D" id="1.20.1250.20">
    <property type="entry name" value="MFS general substrate transporter like domains"/>
    <property type="match status" value="1"/>
</dbReference>
<evidence type="ECO:0000256" key="3">
    <source>
        <dbReference type="ARBA" id="ARBA00022692"/>
    </source>
</evidence>
<evidence type="ECO:0000313" key="7">
    <source>
        <dbReference type="EMBL" id="SDI30518.1"/>
    </source>
</evidence>
<feature type="transmembrane region" description="Helical" evidence="6">
    <location>
        <begin position="340"/>
        <end position="363"/>
    </location>
</feature>
<dbReference type="GO" id="GO:0005886">
    <property type="term" value="C:plasma membrane"/>
    <property type="evidence" value="ECO:0007669"/>
    <property type="project" value="UniProtKB-SubCell"/>
</dbReference>
<organism evidence="7 8">
    <name type="scientific">Nonomuraea jiangxiensis</name>
    <dbReference type="NCBI Taxonomy" id="633440"/>
    <lineage>
        <taxon>Bacteria</taxon>
        <taxon>Bacillati</taxon>
        <taxon>Actinomycetota</taxon>
        <taxon>Actinomycetes</taxon>
        <taxon>Streptosporangiales</taxon>
        <taxon>Streptosporangiaceae</taxon>
        <taxon>Nonomuraea</taxon>
    </lineage>
</organism>
<evidence type="ECO:0000256" key="5">
    <source>
        <dbReference type="ARBA" id="ARBA00023136"/>
    </source>
</evidence>
<dbReference type="GO" id="GO:0022857">
    <property type="term" value="F:transmembrane transporter activity"/>
    <property type="evidence" value="ECO:0007669"/>
    <property type="project" value="InterPro"/>
</dbReference>
<reference evidence="7 8" key="1">
    <citation type="submission" date="2016-10" db="EMBL/GenBank/DDBJ databases">
        <authorList>
            <person name="de Groot N.N."/>
        </authorList>
    </citation>
    <scope>NUCLEOTIDE SEQUENCE [LARGE SCALE GENOMIC DNA]</scope>
    <source>
        <strain evidence="7 8">CGMCC 4.6533</strain>
    </source>
</reference>
<dbReference type="InterPro" id="IPR011701">
    <property type="entry name" value="MFS"/>
</dbReference>
<name>A0A1G8JGZ0_9ACTN</name>
<feature type="transmembrane region" description="Helical" evidence="6">
    <location>
        <begin position="221"/>
        <end position="243"/>
    </location>
</feature>
<sequence length="403" mass="40107">MSVTFRQVFASGEYRALWSATALSDVGDQLARVAVSVIAYETTSSVALTAATYALTFVPALLGGPLLGGVADRLPRREVMFACDLARAGLVALMAAPGIPLAVICVLLFAVHLLEAPVRASYSAVLPHILDGGRYVTGLSAIQLASQSARLLGFTLGGVAVATIQPSGALLLDAATFLAAALIVRLGLAARPAPEGLSGDSPLRSIAAAVRVVTADPRLRLLAASAWLAGFYAVPTALAVPYAGDLGVGSGATGLLMAAGPAGAVAGVLVLGRWVSPAARQALLGPLAVATSLPLTAMALRPGLVVTLLLWVMAGALSAYQVIANAEFVRGVPDERRGQAVGLVGSVLVAVQGIGIAVAGAVAELTGTATAIALSGAAGVAAALPIAIGWHTAGRSPAKSGAG</sequence>
<dbReference type="STRING" id="633440.SAMN05421869_10586"/>
<dbReference type="CDD" id="cd06173">
    <property type="entry name" value="MFS_MefA_like"/>
    <property type="match status" value="1"/>
</dbReference>
<evidence type="ECO:0000256" key="4">
    <source>
        <dbReference type="ARBA" id="ARBA00022989"/>
    </source>
</evidence>
<keyword evidence="8" id="KW-1185">Reference proteome</keyword>
<evidence type="ECO:0000256" key="2">
    <source>
        <dbReference type="ARBA" id="ARBA00022475"/>
    </source>
</evidence>
<protein>
    <submittedName>
        <fullName evidence="7">Major Facilitator Superfamily protein</fullName>
    </submittedName>
</protein>
<feature type="transmembrane region" description="Helical" evidence="6">
    <location>
        <begin position="50"/>
        <end position="70"/>
    </location>
</feature>
<dbReference type="Proteomes" id="UP000199202">
    <property type="component" value="Unassembled WGS sequence"/>
</dbReference>
<feature type="transmembrane region" description="Helical" evidence="6">
    <location>
        <begin position="282"/>
        <end position="300"/>
    </location>
</feature>
<dbReference type="RefSeq" id="WP_090931126.1">
    <property type="nucleotide sequence ID" value="NZ_FNDJ01000005.1"/>
</dbReference>
<dbReference type="OrthoDB" id="3227279at2"/>
<dbReference type="PANTHER" id="PTHR23513">
    <property type="entry name" value="INTEGRAL MEMBRANE EFFLUX PROTEIN-RELATED"/>
    <property type="match status" value="1"/>
</dbReference>
<comment type="subcellular location">
    <subcellularLocation>
        <location evidence="1">Cell membrane</location>
        <topology evidence="1">Multi-pass membrane protein</topology>
    </subcellularLocation>
</comment>
<evidence type="ECO:0000313" key="8">
    <source>
        <dbReference type="Proteomes" id="UP000199202"/>
    </source>
</evidence>
<keyword evidence="4 6" id="KW-1133">Transmembrane helix</keyword>